<dbReference type="EMBL" id="JACHEN010000014">
    <property type="protein sequence ID" value="MBB6216333.1"/>
    <property type="molecule type" value="Genomic_DNA"/>
</dbReference>
<dbReference type="InterPro" id="IPR049704">
    <property type="entry name" value="Aminotrans_3_PPA_site"/>
</dbReference>
<evidence type="ECO:0000256" key="5">
    <source>
        <dbReference type="RuleBase" id="RU003560"/>
    </source>
</evidence>
<evidence type="ECO:0000256" key="1">
    <source>
        <dbReference type="ARBA" id="ARBA00008954"/>
    </source>
</evidence>
<dbReference type="NCBIfam" id="NF005685">
    <property type="entry name" value="PRK07483.1"/>
    <property type="match status" value="1"/>
</dbReference>
<evidence type="ECO:0000256" key="2">
    <source>
        <dbReference type="ARBA" id="ARBA00022576"/>
    </source>
</evidence>
<evidence type="ECO:0000256" key="3">
    <source>
        <dbReference type="ARBA" id="ARBA00022679"/>
    </source>
</evidence>
<dbReference type="Proteomes" id="UP000579281">
    <property type="component" value="Unassembled WGS sequence"/>
</dbReference>
<dbReference type="SUPFAM" id="SSF53383">
    <property type="entry name" value="PLP-dependent transferases"/>
    <property type="match status" value="1"/>
</dbReference>
<dbReference type="PANTHER" id="PTHR43094:SF1">
    <property type="entry name" value="AMINOTRANSFERASE CLASS-III"/>
    <property type="match status" value="1"/>
</dbReference>
<dbReference type="Pfam" id="PF00202">
    <property type="entry name" value="Aminotran_3"/>
    <property type="match status" value="1"/>
</dbReference>
<dbReference type="Gene3D" id="3.90.1150.10">
    <property type="entry name" value="Aspartate Aminotransferase, domain 1"/>
    <property type="match status" value="1"/>
</dbReference>
<dbReference type="InterPro" id="IPR015424">
    <property type="entry name" value="PyrdxlP-dep_Trfase"/>
</dbReference>
<evidence type="ECO:0000313" key="6">
    <source>
        <dbReference type="EMBL" id="MBB6216333.1"/>
    </source>
</evidence>
<evidence type="ECO:0000256" key="4">
    <source>
        <dbReference type="ARBA" id="ARBA00022898"/>
    </source>
</evidence>
<dbReference type="CDD" id="cd00610">
    <property type="entry name" value="OAT_like"/>
    <property type="match status" value="1"/>
</dbReference>
<keyword evidence="3 6" id="KW-0808">Transferase</keyword>
<keyword evidence="4 5" id="KW-0663">Pyridoxal phosphate</keyword>
<comment type="caution">
    <text evidence="6">The sequence shown here is derived from an EMBL/GenBank/DDBJ whole genome shotgun (WGS) entry which is preliminary data.</text>
</comment>
<dbReference type="PIRSF" id="PIRSF000521">
    <property type="entry name" value="Transaminase_4ab_Lys_Orn"/>
    <property type="match status" value="1"/>
</dbReference>
<dbReference type="InterPro" id="IPR005814">
    <property type="entry name" value="Aminotrans_3"/>
</dbReference>
<protein>
    <submittedName>
        <fullName evidence="6">Adenosylmethionine-8-amino-7-oxononanoate aminotransferase</fullName>
    </submittedName>
</protein>
<gene>
    <name evidence="6" type="ORF">HNQ80_002433</name>
</gene>
<accession>A0A841KSF7</accession>
<organism evidence="6 7">
    <name type="scientific">Anaerosolibacter carboniphilus</name>
    <dbReference type="NCBI Taxonomy" id="1417629"/>
    <lineage>
        <taxon>Bacteria</taxon>
        <taxon>Bacillati</taxon>
        <taxon>Bacillota</taxon>
        <taxon>Clostridia</taxon>
        <taxon>Peptostreptococcales</taxon>
        <taxon>Thermotaleaceae</taxon>
        <taxon>Anaerosolibacter</taxon>
    </lineage>
</organism>
<dbReference type="GO" id="GO:0030170">
    <property type="term" value="F:pyridoxal phosphate binding"/>
    <property type="evidence" value="ECO:0007669"/>
    <property type="project" value="InterPro"/>
</dbReference>
<dbReference type="FunFam" id="3.40.640.10:FF:000014">
    <property type="entry name" value="Adenosylmethionine-8-amino-7-oxononanoate aminotransferase, probable"/>
    <property type="match status" value="1"/>
</dbReference>
<keyword evidence="7" id="KW-1185">Reference proteome</keyword>
<name>A0A841KSF7_9FIRM</name>
<dbReference type="RefSeq" id="WP_184310873.1">
    <property type="nucleotide sequence ID" value="NZ_JACHEN010000014.1"/>
</dbReference>
<dbReference type="Gene3D" id="3.40.640.10">
    <property type="entry name" value="Type I PLP-dependent aspartate aminotransferase-like (Major domain)"/>
    <property type="match status" value="1"/>
</dbReference>
<dbReference type="GO" id="GO:0008483">
    <property type="term" value="F:transaminase activity"/>
    <property type="evidence" value="ECO:0007669"/>
    <property type="project" value="UniProtKB-KW"/>
</dbReference>
<dbReference type="InterPro" id="IPR015421">
    <property type="entry name" value="PyrdxlP-dep_Trfase_major"/>
</dbReference>
<dbReference type="PANTHER" id="PTHR43094">
    <property type="entry name" value="AMINOTRANSFERASE"/>
    <property type="match status" value="1"/>
</dbReference>
<proteinExistence type="inferred from homology"/>
<comment type="similarity">
    <text evidence="1 5">Belongs to the class-III pyridoxal-phosphate-dependent aminotransferase family.</text>
</comment>
<keyword evidence="2 6" id="KW-0032">Aminotransferase</keyword>
<dbReference type="AlphaFoldDB" id="A0A841KSF7"/>
<evidence type="ECO:0000313" key="7">
    <source>
        <dbReference type="Proteomes" id="UP000579281"/>
    </source>
</evidence>
<dbReference type="InterPro" id="IPR015422">
    <property type="entry name" value="PyrdxlP-dep_Trfase_small"/>
</dbReference>
<sequence length="454" mass="50708">MSQNKAPKNNVFYRNQNWHYPKIDRGEGIYLFDVNGKRYIDACSGSAVANIGHGNQEIAAYTAEQMKRIAFTHLSRWTVDTIEECAAKVAEWTPGDLNHVYFVSGGSEATETAIKMARQYFTERDGKETKKWKVISKWHAFHGNTMGALSMTGIPERRRIYEPMLLDFPKAPQFYHYRNPWGCETLEETSIRAAQALESEILKQGAENIAAFITEPVVGAACPGIHPTRIYFEMVREICNRYDVLLIVDEVMAGFGRTGKKFGVDHYGIIPDIITAAKGMSCGYTPMGAAIASQKIFDTIMVEGSGQFIHGHTYAGNPLSCGIAAKVMEILERGHVVENAETQGEYFMEKLHSLYQYPIVGDIRGKGLMIGIEFVKDQKTKEPFEAQQNIKGKFTANCMEEGIVPYPGGGAVDGIHGDHVLIAPPLSITREQIDELFEGLERGIRRTVEEFATR</sequence>
<reference evidence="6 7" key="1">
    <citation type="submission" date="2020-08" db="EMBL/GenBank/DDBJ databases">
        <title>Genomic Encyclopedia of Type Strains, Phase IV (KMG-IV): sequencing the most valuable type-strain genomes for metagenomic binning, comparative biology and taxonomic classification.</title>
        <authorList>
            <person name="Goeker M."/>
        </authorList>
    </citation>
    <scope>NUCLEOTIDE SEQUENCE [LARGE SCALE GENOMIC DNA]</scope>
    <source>
        <strain evidence="6 7">DSM 103526</strain>
    </source>
</reference>
<dbReference type="PROSITE" id="PS00600">
    <property type="entry name" value="AA_TRANSFER_CLASS_3"/>
    <property type="match status" value="1"/>
</dbReference>